<keyword evidence="5" id="KW-0560">Oxidoreductase</keyword>
<dbReference type="SUPFAM" id="SSF51735">
    <property type="entry name" value="NAD(P)-binding Rossmann-fold domains"/>
    <property type="match status" value="1"/>
</dbReference>
<dbReference type="SUPFAM" id="SSF52096">
    <property type="entry name" value="ClpP/crotonase"/>
    <property type="match status" value="1"/>
</dbReference>
<evidence type="ECO:0000256" key="8">
    <source>
        <dbReference type="ARBA" id="ARBA00049556"/>
    </source>
</evidence>
<keyword evidence="7" id="KW-0443">Lipid metabolism</keyword>
<keyword evidence="6" id="KW-0520">NAD</keyword>
<dbReference type="STRING" id="483913.AN935_16500"/>
<dbReference type="InterPro" id="IPR008927">
    <property type="entry name" value="6-PGluconate_DH-like_C_sf"/>
</dbReference>
<dbReference type="InterPro" id="IPR006176">
    <property type="entry name" value="3-OHacyl-CoA_DH_NAD-bd"/>
</dbReference>
<evidence type="ECO:0000256" key="1">
    <source>
        <dbReference type="ARBA" id="ARBA00005005"/>
    </source>
</evidence>
<dbReference type="PATRIC" id="fig|1423.173.peg.4073"/>
<proteinExistence type="inferred from homology"/>
<keyword evidence="3" id="KW-0276">Fatty acid metabolism</keyword>
<evidence type="ECO:0000259" key="10">
    <source>
        <dbReference type="Pfam" id="PF02737"/>
    </source>
</evidence>
<gene>
    <name evidence="11" type="ORF">SC09_contig4orf00343</name>
</gene>
<dbReference type="AlphaFoldDB" id="A0A0D1KH74"/>
<dbReference type="PANTHER" id="PTHR48075:SF7">
    <property type="entry name" value="3-HYDROXYACYL-COA DEHYDROGENASE-RELATED"/>
    <property type="match status" value="1"/>
</dbReference>
<dbReference type="GO" id="GO:0003857">
    <property type="term" value="F:(3S)-3-hydroxyacyl-CoA dehydrogenase (NAD+) activity"/>
    <property type="evidence" value="ECO:0007669"/>
    <property type="project" value="UniProtKB-EC"/>
</dbReference>
<dbReference type="GO" id="GO:0070403">
    <property type="term" value="F:NAD+ binding"/>
    <property type="evidence" value="ECO:0007669"/>
    <property type="project" value="InterPro"/>
</dbReference>
<dbReference type="UniPathway" id="UPA00659"/>
<dbReference type="Gene3D" id="3.40.50.720">
    <property type="entry name" value="NAD(P)-binding Rossmann-like Domain"/>
    <property type="match status" value="1"/>
</dbReference>
<keyword evidence="4" id="KW-0442">Lipid degradation</keyword>
<evidence type="ECO:0000313" key="12">
    <source>
        <dbReference type="Proteomes" id="UP000032247"/>
    </source>
</evidence>
<evidence type="ECO:0000256" key="4">
    <source>
        <dbReference type="ARBA" id="ARBA00022963"/>
    </source>
</evidence>
<dbReference type="CDD" id="cd06558">
    <property type="entry name" value="crotonase-like"/>
    <property type="match status" value="1"/>
</dbReference>
<dbReference type="Proteomes" id="UP000032247">
    <property type="component" value="Unassembled WGS sequence"/>
</dbReference>
<name>A0A0D1KH74_BACIU</name>
<dbReference type="InterPro" id="IPR006108">
    <property type="entry name" value="3HC_DH_C"/>
</dbReference>
<dbReference type="Pfam" id="PF02737">
    <property type="entry name" value="3HCDH_N"/>
    <property type="match status" value="1"/>
</dbReference>
<dbReference type="PANTHER" id="PTHR48075">
    <property type="entry name" value="3-HYDROXYACYL-COA DEHYDROGENASE FAMILY PROTEIN"/>
    <property type="match status" value="1"/>
</dbReference>
<dbReference type="Pfam" id="PF00725">
    <property type="entry name" value="3HCDH"/>
    <property type="match status" value="1"/>
</dbReference>
<dbReference type="Gene3D" id="3.90.226.10">
    <property type="entry name" value="2-enoyl-CoA Hydratase, Chain A, domain 1"/>
    <property type="match status" value="1"/>
</dbReference>
<evidence type="ECO:0000256" key="2">
    <source>
        <dbReference type="ARBA" id="ARBA00009463"/>
    </source>
</evidence>
<feature type="domain" description="3-hydroxyacyl-CoA dehydrogenase NAD binding" evidence="10">
    <location>
        <begin position="33"/>
        <end position="231"/>
    </location>
</feature>
<accession>A0A0D1KH74</accession>
<dbReference type="InterPro" id="IPR036291">
    <property type="entry name" value="NAD(P)-bd_dom_sf"/>
</dbReference>
<dbReference type="InterPro" id="IPR001753">
    <property type="entry name" value="Enoyl-CoA_hydra/iso"/>
</dbReference>
<evidence type="ECO:0000259" key="9">
    <source>
        <dbReference type="Pfam" id="PF00725"/>
    </source>
</evidence>
<organism evidence="11 12">
    <name type="scientific">Bacillus subtilis</name>
    <dbReference type="NCBI Taxonomy" id="1423"/>
    <lineage>
        <taxon>Bacteria</taxon>
        <taxon>Bacillati</taxon>
        <taxon>Bacillota</taxon>
        <taxon>Bacilli</taxon>
        <taxon>Bacillales</taxon>
        <taxon>Bacillaceae</taxon>
        <taxon>Bacillus</taxon>
    </lineage>
</organism>
<comment type="similarity">
    <text evidence="2">Belongs to the 3-hydroxyacyl-CoA dehydrogenase family.</text>
</comment>
<protein>
    <submittedName>
        <fullName evidence="11">Enoyl-CoA hydratase / 3-hydroxyacyl-CoA dehydrogenase</fullName>
    </submittedName>
</protein>
<comment type="pathway">
    <text evidence="1">Lipid metabolism; fatty acid beta-oxidation.</text>
</comment>
<dbReference type="EMBL" id="JXBC01000013">
    <property type="protein sequence ID" value="KIU05532.1"/>
    <property type="molecule type" value="Genomic_DNA"/>
</dbReference>
<sequence>MKEETGFIFFGQKMNDYSFNVQGGYLMHKHIRKAAVLGSGVMGSGIAAHLANIGIPVLLLDIVPNDLTKEEEKRGLTKDSPEVRSRLSRQAMKKLLKQKPAPLTSAKNTSYITPGNLEDDAEKLKEADWIIEVVVENLEVKKKIFALVDEHRKTGSIVSSNTSGISVQEMAEGRSDDFKAHFLGTHFFNPARYLKLLEIIPIKETDPDILKFMTAFGENVLGKGVVTAKDTPNFIANRIGTYGLLVTVQEMLKGGYQVGEVDSITGPLIGRPKSATFRTLDVVGLDTFAHVARNVYDKADGDEKEVFRLPSFMNDMLEKGWIGSKAGQGFYKKEGKTIYELDPVTLTYGERTKMKSPALDAAKQAKGTKAKMKALIYSDDRAGRLLWNITSQTLLYSAELLGEIADDIHAIDQAMKWGFGWELGPFEMWDAIGLKQSAEKLEQLGADMPGWIKEMLDKGNETFYIKENGTVFYYDRGEYRAVKENKKRIHLQALKETKGVIAKNSGASLIDLGDDVALLEFHSKSNAIGLDIIQMIHKGLEETERNYKGLVIGNQGKNFCVGANLAMILMEVQDDNFLEVDFVIRRFQETMMKIKYSAKPVVAAPFGMTLGGGTEVCLPAARIQAASEAYMGLVESGVGLIPGGGGNKELYINHLRRGLDPMNAAMKTFETIAMAKVSASAQEAREMNILKETDQISVNQDHLLYDAKQLAASLYDTGWRPPVKEKVKVPGETGYAALLLGAEQMKLSGYISEHDFKIAKKLAYVIAGGKVPFGTEVDEEYLLEIEREAFLSLAGEAKSQARMQRMLVKGKPLRN</sequence>
<dbReference type="InterPro" id="IPR029045">
    <property type="entry name" value="ClpP/crotonase-like_dom_sf"/>
</dbReference>
<evidence type="ECO:0000256" key="5">
    <source>
        <dbReference type="ARBA" id="ARBA00023002"/>
    </source>
</evidence>
<comment type="caution">
    <text evidence="11">The sequence shown here is derived from an EMBL/GenBank/DDBJ whole genome shotgun (WGS) entry which is preliminary data.</text>
</comment>
<evidence type="ECO:0000256" key="6">
    <source>
        <dbReference type="ARBA" id="ARBA00023027"/>
    </source>
</evidence>
<evidence type="ECO:0000313" key="11">
    <source>
        <dbReference type="EMBL" id="KIU05532.1"/>
    </source>
</evidence>
<comment type="catalytic activity">
    <reaction evidence="8">
        <text>a (3S)-3-hydroxyacyl-CoA + NAD(+) = a 3-oxoacyl-CoA + NADH + H(+)</text>
        <dbReference type="Rhea" id="RHEA:22432"/>
        <dbReference type="ChEBI" id="CHEBI:15378"/>
        <dbReference type="ChEBI" id="CHEBI:57318"/>
        <dbReference type="ChEBI" id="CHEBI:57540"/>
        <dbReference type="ChEBI" id="CHEBI:57945"/>
        <dbReference type="ChEBI" id="CHEBI:90726"/>
        <dbReference type="EC" id="1.1.1.35"/>
    </reaction>
</comment>
<evidence type="ECO:0000256" key="3">
    <source>
        <dbReference type="ARBA" id="ARBA00022832"/>
    </source>
</evidence>
<dbReference type="GO" id="GO:0006635">
    <property type="term" value="P:fatty acid beta-oxidation"/>
    <property type="evidence" value="ECO:0007669"/>
    <property type="project" value="UniProtKB-UniPathway"/>
</dbReference>
<reference evidence="11 12" key="1">
    <citation type="submission" date="2014-12" db="EMBL/GenBank/DDBJ databases">
        <title>Comparative genome analysis of Bacillus coagulans HM-08, Clostridium butyricum HM-68, Bacillus subtilis HM-66 and Bacillus licheniformis BL-09.</title>
        <authorList>
            <person name="Zhang H."/>
        </authorList>
    </citation>
    <scope>NUCLEOTIDE SEQUENCE [LARGE SCALE GENOMIC DNA]</scope>
    <source>
        <strain evidence="11 12">HM-66</strain>
    </source>
</reference>
<dbReference type="Pfam" id="PF00378">
    <property type="entry name" value="ECH_1"/>
    <property type="match status" value="1"/>
</dbReference>
<dbReference type="SUPFAM" id="SSF48179">
    <property type="entry name" value="6-phosphogluconate dehydrogenase C-terminal domain-like"/>
    <property type="match status" value="2"/>
</dbReference>
<dbReference type="Gene3D" id="1.10.1040.50">
    <property type="match status" value="1"/>
</dbReference>
<feature type="domain" description="3-hydroxyacyl-CoA dehydrogenase C-terminal" evidence="9">
    <location>
        <begin position="234"/>
        <end position="332"/>
    </location>
</feature>
<evidence type="ECO:0000256" key="7">
    <source>
        <dbReference type="ARBA" id="ARBA00023098"/>
    </source>
</evidence>